<dbReference type="EMBL" id="JAFKMR010000021">
    <property type="protein sequence ID" value="MBN8744855.1"/>
    <property type="molecule type" value="Genomic_DNA"/>
</dbReference>
<dbReference type="Gene3D" id="1.20.1290.10">
    <property type="entry name" value="AhpD-like"/>
    <property type="match status" value="1"/>
</dbReference>
<comment type="caution">
    <text evidence="2">The sequence shown here is derived from an EMBL/GenBank/DDBJ whole genome shotgun (WGS) entry which is preliminary data.</text>
</comment>
<proteinExistence type="predicted"/>
<dbReference type="GO" id="GO:0051920">
    <property type="term" value="F:peroxiredoxin activity"/>
    <property type="evidence" value="ECO:0007669"/>
    <property type="project" value="InterPro"/>
</dbReference>
<dbReference type="Pfam" id="PF02627">
    <property type="entry name" value="CMD"/>
    <property type="match status" value="1"/>
</dbReference>
<protein>
    <submittedName>
        <fullName evidence="2">Carboxymuconolactone decarboxylase family protein</fullName>
    </submittedName>
</protein>
<dbReference type="AlphaFoldDB" id="A0A8I1MW52"/>
<dbReference type="RefSeq" id="WP_156053722.1">
    <property type="nucleotide sequence ID" value="NZ_JAFKMR010000021.1"/>
</dbReference>
<evidence type="ECO:0000313" key="2">
    <source>
        <dbReference type="EMBL" id="MBN8744855.1"/>
    </source>
</evidence>
<dbReference type="SUPFAM" id="SSF69118">
    <property type="entry name" value="AhpD-like"/>
    <property type="match status" value="1"/>
</dbReference>
<evidence type="ECO:0000259" key="1">
    <source>
        <dbReference type="Pfam" id="PF02627"/>
    </source>
</evidence>
<reference evidence="2" key="1">
    <citation type="submission" date="2021-02" db="EMBL/GenBank/DDBJ databases">
        <title>Thiocyanate and organic carbon inputs drive convergent selection for specific autotrophic Afipia and Thiobacillus strains within complex microbiomes.</title>
        <authorList>
            <person name="Huddy R.J."/>
            <person name="Sachdeva R."/>
            <person name="Kadzinga F."/>
            <person name="Kantor R.S."/>
            <person name="Harrison S.T.L."/>
            <person name="Banfield J.F."/>
        </authorList>
    </citation>
    <scope>NUCLEOTIDE SEQUENCE</scope>
    <source>
        <strain evidence="2">SCN18_13_7_16_R3_B_64_19</strain>
    </source>
</reference>
<dbReference type="InterPro" id="IPR029032">
    <property type="entry name" value="AhpD-like"/>
</dbReference>
<name>A0A8I1MW52_THIA3</name>
<dbReference type="InterPro" id="IPR003779">
    <property type="entry name" value="CMD-like"/>
</dbReference>
<dbReference type="Proteomes" id="UP000664800">
    <property type="component" value="Unassembled WGS sequence"/>
</dbReference>
<accession>A0A8I1MW52</accession>
<organism evidence="2 3">
    <name type="scientific">Thiomonas arsenitoxydans (strain DSM 22701 / CIP 110005 / 3As)</name>
    <dbReference type="NCBI Taxonomy" id="426114"/>
    <lineage>
        <taxon>Bacteria</taxon>
        <taxon>Pseudomonadati</taxon>
        <taxon>Pseudomonadota</taxon>
        <taxon>Betaproteobacteria</taxon>
        <taxon>Burkholderiales</taxon>
        <taxon>Thiomonas</taxon>
    </lineage>
</organism>
<gene>
    <name evidence="2" type="ORF">J0I24_11185</name>
</gene>
<feature type="domain" description="Carboxymuconolactone decarboxylase-like" evidence="1">
    <location>
        <begin position="45"/>
        <end position="104"/>
    </location>
</feature>
<sequence length="125" mass="13320">MTTPTQPSAQELLAKMRAGMGRVPAAIEKSTVVDDGLIQEHMRSRMYAMPPEGALDEQTRTLIYLAAALAGSSPACVRAMADKVVQQGIPKAKVLETVHIARFAMATKIIGDAEPVFDALVGAQK</sequence>
<evidence type="ECO:0000313" key="3">
    <source>
        <dbReference type="Proteomes" id="UP000664800"/>
    </source>
</evidence>